<reference evidence="2" key="2">
    <citation type="submission" date="2019-10" db="EMBL/GenBank/DDBJ databases">
        <authorList>
            <consortium name="NCBI Genome Project"/>
        </authorList>
    </citation>
    <scope>NUCLEOTIDE SEQUENCE</scope>
    <source>
        <strain evidence="2">NI907</strain>
    </source>
</reference>
<dbReference type="RefSeq" id="XP_030986223.1">
    <property type="nucleotide sequence ID" value="XM_031122559.1"/>
</dbReference>
<dbReference type="Proteomes" id="UP000515153">
    <property type="component" value="Unplaced"/>
</dbReference>
<accession>A0A6P8BG15</accession>
<dbReference type="GeneID" id="41957470"/>
<organism evidence="1 2">
    <name type="scientific">Pyricularia grisea</name>
    <name type="common">Crabgrass-specific blast fungus</name>
    <name type="synonym">Magnaporthe grisea</name>
    <dbReference type="NCBI Taxonomy" id="148305"/>
    <lineage>
        <taxon>Eukaryota</taxon>
        <taxon>Fungi</taxon>
        <taxon>Dikarya</taxon>
        <taxon>Ascomycota</taxon>
        <taxon>Pezizomycotina</taxon>
        <taxon>Sordariomycetes</taxon>
        <taxon>Sordariomycetidae</taxon>
        <taxon>Magnaporthales</taxon>
        <taxon>Pyriculariaceae</taxon>
        <taxon>Pyricularia</taxon>
    </lineage>
</organism>
<evidence type="ECO:0000313" key="1">
    <source>
        <dbReference type="Proteomes" id="UP000515153"/>
    </source>
</evidence>
<protein>
    <submittedName>
        <fullName evidence="2">Uncharacterized protein</fullName>
    </submittedName>
</protein>
<keyword evidence="1" id="KW-1185">Reference proteome</keyword>
<reference evidence="2" key="1">
    <citation type="journal article" date="2019" name="Mol. Biol. Evol.">
        <title>Blast fungal genomes show frequent chromosomal changes, gene gains and losses, and effector gene turnover.</title>
        <authorList>
            <person name="Gomez Luciano L.B."/>
            <person name="Jason Tsai I."/>
            <person name="Chuma I."/>
            <person name="Tosa Y."/>
            <person name="Chen Y.H."/>
            <person name="Li J.Y."/>
            <person name="Li M.Y."/>
            <person name="Jade Lu M.Y."/>
            <person name="Nakayashiki H."/>
            <person name="Li W.H."/>
        </authorList>
    </citation>
    <scope>NUCLEOTIDE SEQUENCE</scope>
    <source>
        <strain evidence="2">NI907</strain>
    </source>
</reference>
<dbReference type="KEGG" id="pgri:PgNI_02493"/>
<reference evidence="2" key="3">
    <citation type="submission" date="2025-08" db="UniProtKB">
        <authorList>
            <consortium name="RefSeq"/>
        </authorList>
    </citation>
    <scope>IDENTIFICATION</scope>
    <source>
        <strain evidence="2">NI907</strain>
    </source>
</reference>
<sequence>MAEVDGEDANYDFRGIEELPEPLVRSLKISGERRPMVDYKEYQVYRSKLPSLFHAPKNNREHSIRTEDQDHVGNRIWTDIVEVQFSQRILVFETDTVRWICHSWPQWRGHDCPTGGDVSCFEHMTQIYAHLCHQLARLPYVHAKFDDLDFEQPPGTEHVDGPSPHRRSWSYTLKNVFPELSAIFTGCSRDFVNKEIGRSRAGHEWLNITAGIADTFGRMFEECFQTGYRRLSLTKQCFGSEMPPAGWFSQERMTTVSKYPQVKWIHDILLPNK</sequence>
<dbReference type="AlphaFoldDB" id="A0A6P8BG15"/>
<name>A0A6P8BG15_PYRGI</name>
<gene>
    <name evidence="2" type="ORF">PgNI_02493</name>
</gene>
<proteinExistence type="predicted"/>
<evidence type="ECO:0000313" key="2">
    <source>
        <dbReference type="RefSeq" id="XP_030986223.1"/>
    </source>
</evidence>